<evidence type="ECO:0000256" key="2">
    <source>
        <dbReference type="SAM" id="MobiDB-lite"/>
    </source>
</evidence>
<organism evidence="3 4">
    <name type="scientific">Actinomadura yumaensis</name>
    <dbReference type="NCBI Taxonomy" id="111807"/>
    <lineage>
        <taxon>Bacteria</taxon>
        <taxon>Bacillati</taxon>
        <taxon>Actinomycetota</taxon>
        <taxon>Actinomycetes</taxon>
        <taxon>Streptosporangiales</taxon>
        <taxon>Thermomonosporaceae</taxon>
        <taxon>Actinomadura</taxon>
    </lineage>
</organism>
<protein>
    <submittedName>
        <fullName evidence="3">Nucleotide exchange factor GrpE</fullName>
    </submittedName>
</protein>
<dbReference type="InterPro" id="IPR009012">
    <property type="entry name" value="GrpE_head"/>
</dbReference>
<dbReference type="EMBL" id="JBHSXS010000011">
    <property type="protein sequence ID" value="MFC6882188.1"/>
    <property type="molecule type" value="Genomic_DNA"/>
</dbReference>
<keyword evidence="1" id="KW-0143">Chaperone</keyword>
<dbReference type="SUPFAM" id="SSF51064">
    <property type="entry name" value="Head domain of nucleotide exchange factor GrpE"/>
    <property type="match status" value="1"/>
</dbReference>
<evidence type="ECO:0000313" key="4">
    <source>
        <dbReference type="Proteomes" id="UP001596380"/>
    </source>
</evidence>
<dbReference type="Gene3D" id="2.30.22.10">
    <property type="entry name" value="Head domain of nucleotide exchange factor GrpE"/>
    <property type="match status" value="1"/>
</dbReference>
<feature type="compositionally biased region" description="Pro residues" evidence="2">
    <location>
        <begin position="270"/>
        <end position="280"/>
    </location>
</feature>
<feature type="compositionally biased region" description="Pro residues" evidence="2">
    <location>
        <begin position="70"/>
        <end position="88"/>
    </location>
</feature>
<keyword evidence="4" id="KW-1185">Reference proteome</keyword>
<name>A0ABW2CN91_9ACTN</name>
<sequence length="299" mass="31483">MSSDRERQVNDGFAAEPEREPARTALENGAAARTEGDRAPGNGTETPTDPGAANGASGLTVPVQAAKPSEPAPAPAPAPVPAPVPAPGPEAADDGEEAGAPRESEVSALRDDVREAIAGLAARLDREHDRAAHREAIIDRLHEENQRLRRGELQALLEPVRTALYRLHDQTRRESGRWAEPDPPEPAHAASLLAAVADDVADVLSRIGVERFTAEPGEPYDAARHRPVAVAPVTEPGRAGTVVSVQADGFEQGGRVLRKAEVCVGKLPPDAEPPGEPDTPAPSSRLRDTVRSETMNTGP</sequence>
<feature type="region of interest" description="Disordered" evidence="2">
    <location>
        <begin position="1"/>
        <end position="111"/>
    </location>
</feature>
<dbReference type="Proteomes" id="UP001596380">
    <property type="component" value="Unassembled WGS sequence"/>
</dbReference>
<dbReference type="Pfam" id="PF01025">
    <property type="entry name" value="GrpE"/>
    <property type="match status" value="1"/>
</dbReference>
<comment type="caution">
    <text evidence="3">The sequence shown here is derived from an EMBL/GenBank/DDBJ whole genome shotgun (WGS) entry which is preliminary data.</text>
</comment>
<proteinExistence type="predicted"/>
<evidence type="ECO:0000256" key="1">
    <source>
        <dbReference type="ARBA" id="ARBA00023186"/>
    </source>
</evidence>
<feature type="region of interest" description="Disordered" evidence="2">
    <location>
        <begin position="265"/>
        <end position="299"/>
    </location>
</feature>
<gene>
    <name evidence="3" type="primary">grpE</name>
    <name evidence="3" type="ORF">ACFQKB_20715</name>
</gene>
<dbReference type="InterPro" id="IPR000740">
    <property type="entry name" value="GrpE"/>
</dbReference>
<feature type="compositionally biased region" description="Basic and acidic residues" evidence="2">
    <location>
        <begin position="99"/>
        <end position="111"/>
    </location>
</feature>
<dbReference type="RefSeq" id="WP_378063454.1">
    <property type="nucleotide sequence ID" value="NZ_JBHSXS010000011.1"/>
</dbReference>
<reference evidence="4" key="1">
    <citation type="journal article" date="2019" name="Int. J. Syst. Evol. Microbiol.">
        <title>The Global Catalogue of Microorganisms (GCM) 10K type strain sequencing project: providing services to taxonomists for standard genome sequencing and annotation.</title>
        <authorList>
            <consortium name="The Broad Institute Genomics Platform"/>
            <consortium name="The Broad Institute Genome Sequencing Center for Infectious Disease"/>
            <person name="Wu L."/>
            <person name="Ma J."/>
        </authorList>
    </citation>
    <scope>NUCLEOTIDE SEQUENCE [LARGE SCALE GENOMIC DNA]</scope>
    <source>
        <strain evidence="4">JCM 3369</strain>
    </source>
</reference>
<accession>A0ABW2CN91</accession>
<evidence type="ECO:0000313" key="3">
    <source>
        <dbReference type="EMBL" id="MFC6882188.1"/>
    </source>
</evidence>